<evidence type="ECO:0000313" key="6">
    <source>
        <dbReference type="Proteomes" id="UP000597444"/>
    </source>
</evidence>
<dbReference type="EMBL" id="BNJK01000001">
    <property type="protein sequence ID" value="GHO91022.1"/>
    <property type="molecule type" value="Genomic_DNA"/>
</dbReference>
<dbReference type="Gene3D" id="1.10.10.60">
    <property type="entry name" value="Homeodomain-like"/>
    <property type="match status" value="2"/>
</dbReference>
<evidence type="ECO:0000256" key="2">
    <source>
        <dbReference type="ARBA" id="ARBA00023125"/>
    </source>
</evidence>
<evidence type="ECO:0000256" key="1">
    <source>
        <dbReference type="ARBA" id="ARBA00023015"/>
    </source>
</evidence>
<sequence length="304" mass="34580">MYNLAMTVDTSIPPPDILITGHFKEHPGYAVYRVRGSGNWLITWTLAGQGIYRQPGIEIVAQPGDLVLLQPGALHDYSVPPDTTWEFLWAHFQPRPMWLSWWQLPSVGQGLFKIHVQTAQIQERIQKAFLQLHTDASATPIGHYEAAQEPASILQRELALNSLEEILLLTTREYAPGYRRPIDERIQLVLEIIQHDFATQHSLETLAQTVSLSSSRLCHLFKQEVGDSINNVLISMRLARAARLLEFTTESVHHIAEQVGFSSAFYFSRQFHQRFGMSPRAYRDVLTTRTVNQPTLSDESPFGH</sequence>
<dbReference type="InterPro" id="IPR018060">
    <property type="entry name" value="HTH_AraC"/>
</dbReference>
<keyword evidence="1" id="KW-0805">Transcription regulation</keyword>
<dbReference type="SMART" id="SM00342">
    <property type="entry name" value="HTH_ARAC"/>
    <property type="match status" value="1"/>
</dbReference>
<feature type="domain" description="HTH araC/xylS-type" evidence="4">
    <location>
        <begin position="187"/>
        <end position="285"/>
    </location>
</feature>
<name>A0A8J3N170_9CHLR</name>
<dbReference type="Gene3D" id="2.60.120.280">
    <property type="entry name" value="Regulatory protein AraC"/>
    <property type="match status" value="1"/>
</dbReference>
<dbReference type="Pfam" id="PF12833">
    <property type="entry name" value="HTH_18"/>
    <property type="match status" value="1"/>
</dbReference>
<dbReference type="SUPFAM" id="SSF46689">
    <property type="entry name" value="Homeodomain-like"/>
    <property type="match status" value="2"/>
</dbReference>
<dbReference type="PROSITE" id="PS01124">
    <property type="entry name" value="HTH_ARAC_FAMILY_2"/>
    <property type="match status" value="1"/>
</dbReference>
<dbReference type="PRINTS" id="PR00032">
    <property type="entry name" value="HTHARAC"/>
</dbReference>
<dbReference type="InterPro" id="IPR037923">
    <property type="entry name" value="HTH-like"/>
</dbReference>
<gene>
    <name evidence="5" type="ORF">KSF_010700</name>
</gene>
<protein>
    <submittedName>
        <fullName evidence="5">AraC family transcriptional regulator</fullName>
    </submittedName>
</protein>
<dbReference type="Pfam" id="PF02311">
    <property type="entry name" value="AraC_binding"/>
    <property type="match status" value="1"/>
</dbReference>
<comment type="caution">
    <text evidence="5">The sequence shown here is derived from an EMBL/GenBank/DDBJ whole genome shotgun (WGS) entry which is preliminary data.</text>
</comment>
<keyword evidence="3" id="KW-0804">Transcription</keyword>
<dbReference type="PANTHER" id="PTHR43280">
    <property type="entry name" value="ARAC-FAMILY TRANSCRIPTIONAL REGULATOR"/>
    <property type="match status" value="1"/>
</dbReference>
<organism evidence="5 6">
    <name type="scientific">Reticulibacter mediterranei</name>
    <dbReference type="NCBI Taxonomy" id="2778369"/>
    <lineage>
        <taxon>Bacteria</taxon>
        <taxon>Bacillati</taxon>
        <taxon>Chloroflexota</taxon>
        <taxon>Ktedonobacteria</taxon>
        <taxon>Ktedonobacterales</taxon>
        <taxon>Reticulibacteraceae</taxon>
        <taxon>Reticulibacter</taxon>
    </lineage>
</organism>
<dbReference type="Proteomes" id="UP000597444">
    <property type="component" value="Unassembled WGS sequence"/>
</dbReference>
<dbReference type="RefSeq" id="WP_220201944.1">
    <property type="nucleotide sequence ID" value="NZ_BNJK01000001.1"/>
</dbReference>
<accession>A0A8J3N170</accession>
<evidence type="ECO:0000313" key="5">
    <source>
        <dbReference type="EMBL" id="GHO91022.1"/>
    </source>
</evidence>
<dbReference type="InterPro" id="IPR009057">
    <property type="entry name" value="Homeodomain-like_sf"/>
</dbReference>
<dbReference type="SUPFAM" id="SSF51215">
    <property type="entry name" value="Regulatory protein AraC"/>
    <property type="match status" value="1"/>
</dbReference>
<evidence type="ECO:0000259" key="4">
    <source>
        <dbReference type="PROSITE" id="PS01124"/>
    </source>
</evidence>
<proteinExistence type="predicted"/>
<dbReference type="GO" id="GO:0003700">
    <property type="term" value="F:DNA-binding transcription factor activity"/>
    <property type="evidence" value="ECO:0007669"/>
    <property type="project" value="InterPro"/>
</dbReference>
<dbReference type="AlphaFoldDB" id="A0A8J3N170"/>
<reference evidence="5" key="1">
    <citation type="submission" date="2020-10" db="EMBL/GenBank/DDBJ databases">
        <title>Taxonomic study of unclassified bacteria belonging to the class Ktedonobacteria.</title>
        <authorList>
            <person name="Yabe S."/>
            <person name="Wang C.M."/>
            <person name="Zheng Y."/>
            <person name="Sakai Y."/>
            <person name="Cavaletti L."/>
            <person name="Monciardini P."/>
            <person name="Donadio S."/>
        </authorList>
    </citation>
    <scope>NUCLEOTIDE SEQUENCE</scope>
    <source>
        <strain evidence="5">ID150040</strain>
    </source>
</reference>
<keyword evidence="6" id="KW-1185">Reference proteome</keyword>
<dbReference type="InterPro" id="IPR003313">
    <property type="entry name" value="AraC-bd"/>
</dbReference>
<dbReference type="PANTHER" id="PTHR43280:SF28">
    <property type="entry name" value="HTH-TYPE TRANSCRIPTIONAL ACTIVATOR RHAS"/>
    <property type="match status" value="1"/>
</dbReference>
<dbReference type="InterPro" id="IPR020449">
    <property type="entry name" value="Tscrpt_reg_AraC-type_HTH"/>
</dbReference>
<dbReference type="GO" id="GO:0043565">
    <property type="term" value="F:sequence-specific DNA binding"/>
    <property type="evidence" value="ECO:0007669"/>
    <property type="project" value="InterPro"/>
</dbReference>
<evidence type="ECO:0000256" key="3">
    <source>
        <dbReference type="ARBA" id="ARBA00023163"/>
    </source>
</evidence>
<keyword evidence="2" id="KW-0238">DNA-binding</keyword>